<organism evidence="3 4">
    <name type="scientific">Rossellomorea oryzaecorticis</name>
    <dbReference type="NCBI Taxonomy" id="1396505"/>
    <lineage>
        <taxon>Bacteria</taxon>
        <taxon>Bacillati</taxon>
        <taxon>Bacillota</taxon>
        <taxon>Bacilli</taxon>
        <taxon>Bacillales</taxon>
        <taxon>Bacillaceae</taxon>
        <taxon>Rossellomorea</taxon>
    </lineage>
</organism>
<evidence type="ECO:0000313" key="4">
    <source>
        <dbReference type="Proteomes" id="UP001389717"/>
    </source>
</evidence>
<evidence type="ECO:0000313" key="3">
    <source>
        <dbReference type="EMBL" id="MEL3970654.1"/>
    </source>
</evidence>
<feature type="compositionally biased region" description="Basic and acidic residues" evidence="1">
    <location>
        <begin position="43"/>
        <end position="57"/>
    </location>
</feature>
<proteinExistence type="predicted"/>
<keyword evidence="2" id="KW-0732">Signal</keyword>
<keyword evidence="4" id="KW-1185">Reference proteome</keyword>
<feature type="signal peptide" evidence="2">
    <location>
        <begin position="1"/>
        <end position="22"/>
    </location>
</feature>
<feature type="region of interest" description="Disordered" evidence="1">
    <location>
        <begin position="27"/>
        <end position="76"/>
    </location>
</feature>
<dbReference type="RefSeq" id="WP_341979090.1">
    <property type="nucleotide sequence ID" value="NZ_JBBYAF010000001.1"/>
</dbReference>
<feature type="chain" id="PRO_5045885001" evidence="2">
    <location>
        <begin position="23"/>
        <end position="153"/>
    </location>
</feature>
<dbReference type="Proteomes" id="UP001389717">
    <property type="component" value="Unassembled WGS sequence"/>
</dbReference>
<accession>A0ABU9K5V6</accession>
<feature type="compositionally biased region" description="Low complexity" evidence="1">
    <location>
        <begin position="62"/>
        <end position="76"/>
    </location>
</feature>
<evidence type="ECO:0000256" key="1">
    <source>
        <dbReference type="SAM" id="MobiDB-lite"/>
    </source>
</evidence>
<evidence type="ECO:0000256" key="2">
    <source>
        <dbReference type="SAM" id="SignalP"/>
    </source>
</evidence>
<comment type="caution">
    <text evidence="3">The sequence shown here is derived from an EMBL/GenBank/DDBJ whole genome shotgun (WGS) entry which is preliminary data.</text>
</comment>
<reference evidence="3 4" key="1">
    <citation type="submission" date="2024-04" db="EMBL/GenBank/DDBJ databases">
        <title>Bacillus oryzaecorticis sp. nov., a moderately halophilic bacterium isolated from rice husks.</title>
        <authorList>
            <person name="Zhu H.-S."/>
        </authorList>
    </citation>
    <scope>NUCLEOTIDE SEQUENCE [LARGE SCALE GENOMIC DNA]</scope>
    <source>
        <strain evidence="3 4">ZC255</strain>
    </source>
</reference>
<protein>
    <submittedName>
        <fullName evidence="3">Uncharacterized protein</fullName>
    </submittedName>
</protein>
<dbReference type="EMBL" id="JBBYAF010000001">
    <property type="protein sequence ID" value="MEL3970654.1"/>
    <property type="molecule type" value="Genomic_DNA"/>
</dbReference>
<sequence length="153" mass="17439">MMKRIMLALFFTVIFIIATACGSVNKESEYGRHNDGGGTQFIDTRKPHMDNDPKNVNDGESMNQNPNVPNLTNNMENTSTTIGVNEDKAREVVNEYSRFKADEVWINGEQMWVTAHTKEEMTAEETGKEEAKLKKKLQKALPRFNVNVKITER</sequence>
<dbReference type="PROSITE" id="PS51257">
    <property type="entry name" value="PROKAR_LIPOPROTEIN"/>
    <property type="match status" value="1"/>
</dbReference>
<name>A0ABU9K5V6_9BACI</name>
<gene>
    <name evidence="3" type="ORF">AAEO50_00025</name>
</gene>